<dbReference type="PRINTS" id="PR00081">
    <property type="entry name" value="GDHRDH"/>
</dbReference>
<dbReference type="Gene3D" id="3.40.50.720">
    <property type="entry name" value="NAD(P)-binding Rossmann-like Domain"/>
    <property type="match status" value="1"/>
</dbReference>
<dbReference type="GO" id="GO:0008206">
    <property type="term" value="P:bile acid metabolic process"/>
    <property type="evidence" value="ECO:0007669"/>
    <property type="project" value="UniProtKB-ARBA"/>
</dbReference>
<evidence type="ECO:0000313" key="4">
    <source>
        <dbReference type="EMBL" id="KRK23218.1"/>
    </source>
</evidence>
<accession>A0A837R8R9</accession>
<proteinExistence type="inferred from homology"/>
<organism evidence="4 5">
    <name type="scientific">Lactiplantibacillus pentosus DSM 20314</name>
    <dbReference type="NCBI Taxonomy" id="1423791"/>
    <lineage>
        <taxon>Bacteria</taxon>
        <taxon>Bacillati</taxon>
        <taxon>Bacillota</taxon>
        <taxon>Bacilli</taxon>
        <taxon>Lactobacillales</taxon>
        <taxon>Lactobacillaceae</taxon>
        <taxon>Lactiplantibacillus</taxon>
    </lineage>
</organism>
<protein>
    <submittedName>
        <fullName evidence="4">Sorbitol-6-phosphate 2-dehydrogenase</fullName>
    </submittedName>
</protein>
<comment type="caution">
    <text evidence="4">The sequence shown here is derived from an EMBL/GenBank/DDBJ whole genome shotgun (WGS) entry which is preliminary data.</text>
</comment>
<dbReference type="EMBL" id="AZCU01000017">
    <property type="protein sequence ID" value="KRK23218.1"/>
    <property type="molecule type" value="Genomic_DNA"/>
</dbReference>
<evidence type="ECO:0000256" key="3">
    <source>
        <dbReference type="RuleBase" id="RU000363"/>
    </source>
</evidence>
<evidence type="ECO:0000313" key="5">
    <source>
        <dbReference type="Proteomes" id="UP000051020"/>
    </source>
</evidence>
<dbReference type="SUPFAM" id="SSF51735">
    <property type="entry name" value="NAD(P)-binding Rossmann-fold domains"/>
    <property type="match status" value="1"/>
</dbReference>
<evidence type="ECO:0000256" key="2">
    <source>
        <dbReference type="ARBA" id="ARBA00023002"/>
    </source>
</evidence>
<dbReference type="InterPro" id="IPR036291">
    <property type="entry name" value="NAD(P)-bd_dom_sf"/>
</dbReference>
<evidence type="ECO:0000256" key="1">
    <source>
        <dbReference type="ARBA" id="ARBA00006484"/>
    </source>
</evidence>
<dbReference type="GeneID" id="49395551"/>
<gene>
    <name evidence="4" type="ORF">FD24_GL001153</name>
</gene>
<dbReference type="PROSITE" id="PS00061">
    <property type="entry name" value="ADH_SHORT"/>
    <property type="match status" value="1"/>
</dbReference>
<dbReference type="PRINTS" id="PR00080">
    <property type="entry name" value="SDRFAMILY"/>
</dbReference>
<dbReference type="CDD" id="cd05233">
    <property type="entry name" value="SDR_c"/>
    <property type="match status" value="1"/>
</dbReference>
<dbReference type="InterPro" id="IPR002347">
    <property type="entry name" value="SDR_fam"/>
</dbReference>
<dbReference type="Proteomes" id="UP000051020">
    <property type="component" value="Unassembled WGS sequence"/>
</dbReference>
<dbReference type="NCBIfam" id="NF004817">
    <property type="entry name" value="PRK06171.1"/>
    <property type="match status" value="1"/>
</dbReference>
<dbReference type="GO" id="GO:0016616">
    <property type="term" value="F:oxidoreductase activity, acting on the CH-OH group of donors, NAD or NADP as acceptor"/>
    <property type="evidence" value="ECO:0007669"/>
    <property type="project" value="TreeGrafter"/>
</dbReference>
<dbReference type="GO" id="GO:0006633">
    <property type="term" value="P:fatty acid biosynthetic process"/>
    <property type="evidence" value="ECO:0007669"/>
    <property type="project" value="TreeGrafter"/>
</dbReference>
<sequence>MSTDWLNMENKIVIVTGGSSGIGDAIIKSLLAKGARVVDLDLQPSARQSPNLDFIKCDVSSEDSVTHSIDQVLGKFDQIDGLVNNAGINLPRLLVDEQAPHGGYELNTEVFNKMFAVNVRSTFLMSQMVGRQMVRQRSGIIVNMSSEAGLEGSQGQSVYSATKGAINGLTRSWAKELGVFNIRVVGVAPGIMDATGLRTPVYEEALAYSRHQTVQQLRGGYTSKHTTPLGRSGHLYEVADLVSYLLSERASYITGITINVAGGKSRG</sequence>
<dbReference type="PANTHER" id="PTHR42760:SF133">
    <property type="entry name" value="3-OXOACYL-[ACYL-CARRIER-PROTEIN] REDUCTASE"/>
    <property type="match status" value="1"/>
</dbReference>
<dbReference type="AlphaFoldDB" id="A0A837R8R9"/>
<dbReference type="GO" id="GO:0048038">
    <property type="term" value="F:quinone binding"/>
    <property type="evidence" value="ECO:0007669"/>
    <property type="project" value="TreeGrafter"/>
</dbReference>
<reference evidence="4 5" key="1">
    <citation type="journal article" date="2015" name="Genome Announc.">
        <title>Expanding the biotechnology potential of lactobacilli through comparative genomics of 213 strains and associated genera.</title>
        <authorList>
            <person name="Sun Z."/>
            <person name="Harris H.M."/>
            <person name="McCann A."/>
            <person name="Guo C."/>
            <person name="Argimon S."/>
            <person name="Zhang W."/>
            <person name="Yang X."/>
            <person name="Jeffery I.B."/>
            <person name="Cooney J.C."/>
            <person name="Kagawa T.F."/>
            <person name="Liu W."/>
            <person name="Song Y."/>
            <person name="Salvetti E."/>
            <person name="Wrobel A."/>
            <person name="Rasinkangas P."/>
            <person name="Parkhill J."/>
            <person name="Rea M.C."/>
            <person name="O'Sullivan O."/>
            <person name="Ritari J."/>
            <person name="Douillard F.P."/>
            <person name="Paul Ross R."/>
            <person name="Yang R."/>
            <person name="Briner A.E."/>
            <person name="Felis G.E."/>
            <person name="de Vos W.M."/>
            <person name="Barrangou R."/>
            <person name="Klaenhammer T.R."/>
            <person name="Caufield P.W."/>
            <person name="Cui Y."/>
            <person name="Zhang H."/>
            <person name="O'Toole P.W."/>
        </authorList>
    </citation>
    <scope>NUCLEOTIDE SEQUENCE [LARGE SCALE GENOMIC DNA]</scope>
    <source>
        <strain evidence="4 5">DSM 20314</strain>
    </source>
</reference>
<dbReference type="InterPro" id="IPR020904">
    <property type="entry name" value="Sc_DH/Rdtase_CS"/>
</dbReference>
<comment type="similarity">
    <text evidence="1 3">Belongs to the short-chain dehydrogenases/reductases (SDR) family.</text>
</comment>
<dbReference type="Pfam" id="PF00106">
    <property type="entry name" value="adh_short"/>
    <property type="match status" value="1"/>
</dbReference>
<dbReference type="FunFam" id="3.40.50.720:FF:000084">
    <property type="entry name" value="Short-chain dehydrogenase reductase"/>
    <property type="match status" value="1"/>
</dbReference>
<name>A0A837R8R9_LACPE</name>
<keyword evidence="2" id="KW-0560">Oxidoreductase</keyword>
<dbReference type="PANTHER" id="PTHR42760">
    <property type="entry name" value="SHORT-CHAIN DEHYDROGENASES/REDUCTASES FAMILY MEMBER"/>
    <property type="match status" value="1"/>
</dbReference>
<dbReference type="RefSeq" id="WP_050338112.1">
    <property type="nucleotide sequence ID" value="NZ_AZCU01000017.1"/>
</dbReference>